<reference evidence="1 2" key="1">
    <citation type="journal article" date="2018" name="Nat. Ecol. Evol.">
        <title>Pezizomycetes genomes reveal the molecular basis of ectomycorrhizal truffle lifestyle.</title>
        <authorList>
            <person name="Murat C."/>
            <person name="Payen T."/>
            <person name="Noel B."/>
            <person name="Kuo A."/>
            <person name="Morin E."/>
            <person name="Chen J."/>
            <person name="Kohler A."/>
            <person name="Krizsan K."/>
            <person name="Balestrini R."/>
            <person name="Da Silva C."/>
            <person name="Montanini B."/>
            <person name="Hainaut M."/>
            <person name="Levati E."/>
            <person name="Barry K.W."/>
            <person name="Belfiori B."/>
            <person name="Cichocki N."/>
            <person name="Clum A."/>
            <person name="Dockter R.B."/>
            <person name="Fauchery L."/>
            <person name="Guy J."/>
            <person name="Iotti M."/>
            <person name="Le Tacon F."/>
            <person name="Lindquist E.A."/>
            <person name="Lipzen A."/>
            <person name="Malagnac F."/>
            <person name="Mello A."/>
            <person name="Molinier V."/>
            <person name="Miyauchi S."/>
            <person name="Poulain J."/>
            <person name="Riccioni C."/>
            <person name="Rubini A."/>
            <person name="Sitrit Y."/>
            <person name="Splivallo R."/>
            <person name="Traeger S."/>
            <person name="Wang M."/>
            <person name="Zifcakova L."/>
            <person name="Wipf D."/>
            <person name="Zambonelli A."/>
            <person name="Paolocci F."/>
            <person name="Nowrousian M."/>
            <person name="Ottonello S."/>
            <person name="Baldrian P."/>
            <person name="Spatafora J.W."/>
            <person name="Henrissat B."/>
            <person name="Nagy L.G."/>
            <person name="Aury J.M."/>
            <person name="Wincker P."/>
            <person name="Grigoriev I.V."/>
            <person name="Bonfante P."/>
            <person name="Martin F.M."/>
        </authorList>
    </citation>
    <scope>NUCLEOTIDE SEQUENCE [LARGE SCALE GENOMIC DNA]</scope>
    <source>
        <strain evidence="1 2">RN42</strain>
    </source>
</reference>
<gene>
    <name evidence="1" type="ORF">BJ508DRAFT_328716</name>
</gene>
<protein>
    <submittedName>
        <fullName evidence="1">Uncharacterized protein</fullName>
    </submittedName>
</protein>
<accession>A0A3N4I0N2</accession>
<dbReference type="AlphaFoldDB" id="A0A3N4I0N2"/>
<name>A0A3N4I0N2_ASCIM</name>
<proteinExistence type="predicted"/>
<organism evidence="1 2">
    <name type="scientific">Ascobolus immersus RN42</name>
    <dbReference type="NCBI Taxonomy" id="1160509"/>
    <lineage>
        <taxon>Eukaryota</taxon>
        <taxon>Fungi</taxon>
        <taxon>Dikarya</taxon>
        <taxon>Ascomycota</taxon>
        <taxon>Pezizomycotina</taxon>
        <taxon>Pezizomycetes</taxon>
        <taxon>Pezizales</taxon>
        <taxon>Ascobolaceae</taxon>
        <taxon>Ascobolus</taxon>
    </lineage>
</organism>
<dbReference type="EMBL" id="ML119704">
    <property type="protein sequence ID" value="RPA78997.1"/>
    <property type="molecule type" value="Genomic_DNA"/>
</dbReference>
<evidence type="ECO:0000313" key="2">
    <source>
        <dbReference type="Proteomes" id="UP000275078"/>
    </source>
</evidence>
<dbReference type="Proteomes" id="UP000275078">
    <property type="component" value="Unassembled WGS sequence"/>
</dbReference>
<evidence type="ECO:0000313" key="1">
    <source>
        <dbReference type="EMBL" id="RPA78997.1"/>
    </source>
</evidence>
<keyword evidence="2" id="KW-1185">Reference proteome</keyword>
<sequence>MEILVERCGYDPLPRQPYKDSEDVVDRATADLTIYLERVLEWFLTVVPIQLQVLPFNIMRNDDLKFDKNQACRWFRTLRSAIWHIISQNCNNGTLGTEHGTAGSYGVKEENVMKTKRALEAMMARGRLFRRSLPSPVLQEAFDQGKKWPIVFVLQHITPLIVDAFKGSFQYDEEYEDGYHPGPDSDELLPIDTDVLRDAMACLCCLMEVDWQHGTDQLSLVMDLTKELDLANTSDSENLVSDEAAKKFEEASKGDVLDVLSWAASQFLEESRSRNGIQRAMARFFDIDGKVKMGKYQNQKREDNELPSDWVPIYEN</sequence>